<dbReference type="VEuPathDB" id="PiroplasmaDB:TA11280"/>
<evidence type="ECO:0000256" key="1">
    <source>
        <dbReference type="SAM" id="MobiDB-lite"/>
    </source>
</evidence>
<protein>
    <submittedName>
        <fullName evidence="4">Uncharacterized protein</fullName>
    </submittedName>
</protein>
<proteinExistence type="predicted"/>
<feature type="compositionally biased region" description="Basic and acidic residues" evidence="1">
    <location>
        <begin position="178"/>
        <end position="198"/>
    </location>
</feature>
<organism evidence="4">
    <name type="scientific">Theileria annulata</name>
    <dbReference type="NCBI Taxonomy" id="5874"/>
    <lineage>
        <taxon>Eukaryota</taxon>
        <taxon>Sar</taxon>
        <taxon>Alveolata</taxon>
        <taxon>Apicomplexa</taxon>
        <taxon>Aconoidasida</taxon>
        <taxon>Piroplasmida</taxon>
        <taxon>Theileriidae</taxon>
        <taxon>Theileria</taxon>
    </lineage>
</organism>
<feature type="region of interest" description="Disordered" evidence="1">
    <location>
        <begin position="171"/>
        <end position="198"/>
    </location>
</feature>
<evidence type="ECO:0000313" key="3">
    <source>
        <dbReference type="EMBL" id="SVP95008.1"/>
    </source>
</evidence>
<feature type="region of interest" description="Disordered" evidence="1">
    <location>
        <begin position="38"/>
        <end position="61"/>
    </location>
</feature>
<evidence type="ECO:0000313" key="4">
    <source>
        <dbReference type="EMBL" id="SVP95594.1"/>
    </source>
</evidence>
<name>A0A3B0N0P3_THEAN</name>
<reference evidence="4" key="1">
    <citation type="submission" date="2018-07" db="EMBL/GenBank/DDBJ databases">
        <authorList>
            <person name="Quirk P.G."/>
            <person name="Krulwich T.A."/>
        </authorList>
    </citation>
    <scope>NUCLEOTIDE SEQUENCE</scope>
    <source>
        <strain evidence="4">Anand</strain>
    </source>
</reference>
<feature type="signal peptide" evidence="2">
    <location>
        <begin position="1"/>
        <end position="23"/>
    </location>
</feature>
<gene>
    <name evidence="3" type="ORF">TAT_000376000</name>
    <name evidence="4" type="ORF">TAV_000375900</name>
</gene>
<keyword evidence="2" id="KW-0732">Signal</keyword>
<feature type="chain" id="PRO_5036076052" evidence="2">
    <location>
        <begin position="24"/>
        <end position="321"/>
    </location>
</feature>
<dbReference type="EMBL" id="UIVT01000004">
    <property type="protein sequence ID" value="SVP95008.1"/>
    <property type="molecule type" value="Genomic_DNA"/>
</dbReference>
<dbReference type="AlphaFoldDB" id="A0A3B0N0P3"/>
<dbReference type="EMBL" id="UIVS01000004">
    <property type="protein sequence ID" value="SVP95594.1"/>
    <property type="molecule type" value="Genomic_DNA"/>
</dbReference>
<feature type="compositionally biased region" description="Polar residues" evidence="1">
    <location>
        <begin position="38"/>
        <end position="51"/>
    </location>
</feature>
<accession>A0A3B0N0P3</accession>
<evidence type="ECO:0000256" key="2">
    <source>
        <dbReference type="SAM" id="SignalP"/>
    </source>
</evidence>
<sequence length="321" mass="37484">MYFINFYIIFNLILPISYKCVNSQDNLESQATLSQNMQNSQKISTENSNVNETKDQNVPESPLGSFNNEVVDVNDTVKGNVLKENPGNNLLSSCIYYRNNTYCTITSNYKVLMNDIVEKLNELSRDISKEISENPYYKIPELTRKIRDIAILHPDVMKKLGVYVIPIQEQEDNSGEEGGEKGELIEEKHDESKEKEMRSEIDELMDKTEMMEAMTPEQKLEYIPELKETIVYQILKNRNILKELSDKLGYKNVQDLGNHQQYQNSQDFSNYQYGSYPNYHYGNNGNYQNYYNGSYPDYQNYYQYGNNGNFGNYPYYGNYGY</sequence>